<evidence type="ECO:0000313" key="3">
    <source>
        <dbReference type="Proteomes" id="UP000317078"/>
    </source>
</evidence>
<keyword evidence="1" id="KW-1133">Transmembrane helix</keyword>
<accession>A0A502G7V0</accession>
<reference evidence="2 3" key="1">
    <citation type="journal article" date="2019" name="Environ. Microbiol.">
        <title>Species interactions and distinct microbial communities in high Arctic permafrost affected cryosols are associated with the CH4 and CO2 gas fluxes.</title>
        <authorList>
            <person name="Altshuler I."/>
            <person name="Hamel J."/>
            <person name="Turney S."/>
            <person name="Magnuson E."/>
            <person name="Levesque R."/>
            <person name="Greer C."/>
            <person name="Whyte L.G."/>
        </authorList>
    </citation>
    <scope>NUCLEOTIDE SEQUENCE [LARGE SCALE GENOMIC DNA]</scope>
    <source>
        <strain evidence="2 3">S9.3B</strain>
    </source>
</reference>
<organism evidence="2 3">
    <name type="scientific">Muricoccus nepalensis</name>
    <dbReference type="NCBI Taxonomy" id="1854500"/>
    <lineage>
        <taxon>Bacteria</taxon>
        <taxon>Pseudomonadati</taxon>
        <taxon>Pseudomonadota</taxon>
        <taxon>Alphaproteobacteria</taxon>
        <taxon>Acetobacterales</taxon>
        <taxon>Roseomonadaceae</taxon>
        <taxon>Muricoccus</taxon>
    </lineage>
</organism>
<dbReference type="OrthoDB" id="9815212at2"/>
<proteinExistence type="predicted"/>
<dbReference type="AlphaFoldDB" id="A0A502G7V0"/>
<keyword evidence="3" id="KW-1185">Reference proteome</keyword>
<sequence>MGAAGHPGQPLPHGPGDVTLPAAASLAPLLAAFLLLATPALAQREPPPPAPPFAGPALAAELGQDRIAVDTSFSGADLLVFGATDRLLGPAGDNVVILGLGPPRDVVVRRRVRWLGLWVNGPSARFQEVPNYYAVAATAPVAGLLEEAARRERRLGLDMLTARLAGPRDPLFRAALVDLKRGSRLWNEEESPVEVSGGRLFHARLPLPSTIATGDYIVQVLLVRNNRIVARQELPFRVDRVGATARIADVARSLPFAYGLACIALAAFAGWLGSVIFRRG</sequence>
<gene>
    <name evidence="2" type="ORF">EAH89_08820</name>
</gene>
<feature type="transmembrane region" description="Helical" evidence="1">
    <location>
        <begin position="256"/>
        <end position="277"/>
    </location>
</feature>
<name>A0A502G7V0_9PROT</name>
<dbReference type="Pfam" id="PF09608">
    <property type="entry name" value="Alph_Pro_TM"/>
    <property type="match status" value="1"/>
</dbReference>
<keyword evidence="1" id="KW-0472">Membrane</keyword>
<keyword evidence="1" id="KW-0812">Transmembrane</keyword>
<evidence type="ECO:0000256" key="1">
    <source>
        <dbReference type="SAM" id="Phobius"/>
    </source>
</evidence>
<dbReference type="EMBL" id="RCZP01000006">
    <property type="protein sequence ID" value="TPG58197.1"/>
    <property type="molecule type" value="Genomic_DNA"/>
</dbReference>
<dbReference type="Proteomes" id="UP000317078">
    <property type="component" value="Unassembled WGS sequence"/>
</dbReference>
<evidence type="ECO:0008006" key="4">
    <source>
        <dbReference type="Google" id="ProtNLM"/>
    </source>
</evidence>
<comment type="caution">
    <text evidence="2">The sequence shown here is derived from an EMBL/GenBank/DDBJ whole genome shotgun (WGS) entry which is preliminary data.</text>
</comment>
<evidence type="ECO:0000313" key="2">
    <source>
        <dbReference type="EMBL" id="TPG58197.1"/>
    </source>
</evidence>
<dbReference type="InterPro" id="IPR019088">
    <property type="entry name" value="CHP02186-rel_TM"/>
</dbReference>
<protein>
    <recommendedName>
        <fullName evidence="4">TIGR02186 family protein</fullName>
    </recommendedName>
</protein>